<dbReference type="PROSITE" id="PS50088">
    <property type="entry name" value="ANK_REPEAT"/>
    <property type="match status" value="1"/>
</dbReference>
<dbReference type="AlphaFoldDB" id="A0A7M7JKD9"/>
<dbReference type="RefSeq" id="XP_022653515.1">
    <property type="nucleotide sequence ID" value="XM_022797780.1"/>
</dbReference>
<dbReference type="OrthoDB" id="1601181at2759"/>
<dbReference type="GO" id="GO:0000724">
    <property type="term" value="P:double-strand break repair via homologous recombination"/>
    <property type="evidence" value="ECO:0007669"/>
    <property type="project" value="TreeGrafter"/>
</dbReference>
<dbReference type="InterPro" id="IPR003887">
    <property type="entry name" value="LEM_dom"/>
</dbReference>
<dbReference type="SMART" id="SM00540">
    <property type="entry name" value="LEM"/>
    <property type="match status" value="2"/>
</dbReference>
<evidence type="ECO:0000256" key="2">
    <source>
        <dbReference type="ARBA" id="ARBA00022483"/>
    </source>
</evidence>
<feature type="domain" description="LEM" evidence="8">
    <location>
        <begin position="620"/>
        <end position="664"/>
    </location>
</feature>
<dbReference type="Proteomes" id="UP000594260">
    <property type="component" value="Unplaced"/>
</dbReference>
<evidence type="ECO:0000256" key="3">
    <source>
        <dbReference type="ARBA" id="ARBA00022537"/>
    </source>
</evidence>
<evidence type="ECO:0000259" key="8">
    <source>
        <dbReference type="PROSITE" id="PS50954"/>
    </source>
</evidence>
<name>A0A7M7JKD9_VARDE</name>
<accession>A0A7M7JKD9</accession>
<dbReference type="Gene3D" id="1.10.720.40">
    <property type="match status" value="2"/>
</dbReference>
<evidence type="ECO:0000256" key="6">
    <source>
        <dbReference type="PROSITE-ProRule" id="PRU00023"/>
    </source>
</evidence>
<dbReference type="SUPFAM" id="SSF48403">
    <property type="entry name" value="Ankyrin repeat"/>
    <property type="match status" value="1"/>
</dbReference>
<feature type="repeat" description="ANK" evidence="6">
    <location>
        <begin position="98"/>
        <end position="130"/>
    </location>
</feature>
<evidence type="ECO:0000256" key="4">
    <source>
        <dbReference type="ARBA" id="ARBA00023028"/>
    </source>
</evidence>
<dbReference type="GO" id="GO:0000712">
    <property type="term" value="P:resolution of meiotic recombination intermediates"/>
    <property type="evidence" value="ECO:0007669"/>
    <property type="project" value="TreeGrafter"/>
</dbReference>
<dbReference type="InterPro" id="IPR036770">
    <property type="entry name" value="Ankyrin_rpt-contain_sf"/>
</dbReference>
<dbReference type="InterPro" id="IPR011015">
    <property type="entry name" value="LEM/LEM-like_dom_sf"/>
</dbReference>
<dbReference type="KEGG" id="vde:111247160"/>
<comment type="subcellular location">
    <subcellularLocation>
        <location evidence="1">Target cell membrane</location>
    </subcellularLocation>
</comment>
<evidence type="ECO:0000313" key="9">
    <source>
        <dbReference type="EnsemblMetazoa" id="XP_022653515"/>
    </source>
</evidence>
<keyword evidence="4" id="KW-0638">Presynaptic neurotoxin</keyword>
<feature type="domain" description="LEM" evidence="8">
    <location>
        <begin position="495"/>
        <end position="539"/>
    </location>
</feature>
<dbReference type="PROSITE" id="PS50297">
    <property type="entry name" value="ANK_REP_REGION"/>
    <property type="match status" value="1"/>
</dbReference>
<dbReference type="InterPro" id="IPR034998">
    <property type="entry name" value="ANKLE1"/>
</dbReference>
<dbReference type="Pfam" id="PF22945">
    <property type="entry name" value="LEM-3_GIY-YIG"/>
    <property type="match status" value="1"/>
</dbReference>
<organism evidence="9 10">
    <name type="scientific">Varroa destructor</name>
    <name type="common">Honeybee mite</name>
    <dbReference type="NCBI Taxonomy" id="109461"/>
    <lineage>
        <taxon>Eukaryota</taxon>
        <taxon>Metazoa</taxon>
        <taxon>Ecdysozoa</taxon>
        <taxon>Arthropoda</taxon>
        <taxon>Chelicerata</taxon>
        <taxon>Arachnida</taxon>
        <taxon>Acari</taxon>
        <taxon>Parasitiformes</taxon>
        <taxon>Mesostigmata</taxon>
        <taxon>Gamasina</taxon>
        <taxon>Dermanyssoidea</taxon>
        <taxon>Varroidae</taxon>
        <taxon>Varroa</taxon>
    </lineage>
</organism>
<keyword evidence="2" id="KW-0268">Exocytosis</keyword>
<dbReference type="Pfam" id="PF03020">
    <property type="entry name" value="LEM"/>
    <property type="match status" value="2"/>
</dbReference>
<dbReference type="GO" id="GO:0005737">
    <property type="term" value="C:cytoplasm"/>
    <property type="evidence" value="ECO:0007669"/>
    <property type="project" value="TreeGrafter"/>
</dbReference>
<dbReference type="CDD" id="cd12934">
    <property type="entry name" value="LEM"/>
    <property type="match status" value="2"/>
</dbReference>
<dbReference type="Gene3D" id="1.25.40.20">
    <property type="entry name" value="Ankyrin repeat-containing domain"/>
    <property type="match status" value="1"/>
</dbReference>
<dbReference type="GO" id="GO:0044231">
    <property type="term" value="C:host cell presynaptic membrane"/>
    <property type="evidence" value="ECO:0007669"/>
    <property type="project" value="UniProtKB-KW"/>
</dbReference>
<evidence type="ECO:0000313" key="10">
    <source>
        <dbReference type="Proteomes" id="UP000594260"/>
    </source>
</evidence>
<dbReference type="PANTHER" id="PTHR46427:SF1">
    <property type="entry name" value="ANKYRIN REPEAT AND LEM DOMAIN-CONTAINING PROTEIN 1"/>
    <property type="match status" value="1"/>
</dbReference>
<proteinExistence type="predicted"/>
<dbReference type="PROSITE" id="PS50954">
    <property type="entry name" value="LEM"/>
    <property type="match status" value="2"/>
</dbReference>
<dbReference type="InterPro" id="IPR002110">
    <property type="entry name" value="Ankyrin_rpt"/>
</dbReference>
<dbReference type="GO" id="GO:0044218">
    <property type="term" value="C:other organism cell membrane"/>
    <property type="evidence" value="ECO:0007669"/>
    <property type="project" value="UniProtKB-KW"/>
</dbReference>
<keyword evidence="4" id="KW-0528">Neurotoxin</keyword>
<keyword evidence="3" id="KW-1052">Target cell membrane</keyword>
<keyword evidence="5" id="KW-0472">Membrane</keyword>
<sequence>MLSSLCRVTLNKQLEQRTKDTTNEIRSTDLVTFARLEAAVKASDSVTLRKIVGAGRSVEYLTAEGSLLYHAVKCRAPLWFIEELLQLEANPNYFSYQDHQTALHLAAREGYVAALEVLLDYGGSPMEVDVAGQTVFEAAQASNHKNCIELLDRVMKLQRDLQLLELSTVSGICEKHRRLSTIAERSESAMPSIHNRTSMAAEVHDTKREDPYTTSFESYNGGASISSASIDTLNCAFCQEASLQASLLDASDLAATSPPSELYLSVRNPLGSIENSPEIGATPLRATRVRRRLADNISFRESLKNDSADDKPTDNDKTPVRDHVIENDLECKKVDLMSGLRGGLERVAAGILAYLSPEKKSPSRIEPTCTGKEHDLKNEPNKEAIDSKSDGQFKSDGEDTSFESAKTAASEESCGSAELENLNWTADVDQTRHPDVNVHDNDAGDLLASAKPTQQLVERGQNITRYSSSLFTDDITFDNPLSKRSVASSLRTPLPDNIQCLSDDELFQQLFTLGMNPGPINDATRSIYRHQLAHLRLGNDVRLAITPHGVESVLSDGTFRSAVAHGQHCRGEHDEGQINCCEVIHRDLESGLMLREEHYGTKRSQLPPNAIQASPSQAIPPELVKLSNDEVRQRLVDFGENPGPVNRQTRAVYLRQLHRLQQASVATPPPSQLRSVLPPELHMLCVKFGQVFEVYSNLESQMEESFLKQGQRWREGSAKTAFTYLLLDSSVTLNLPDRATHMSLPEQMETFVKAVFYVGKGKRSRPFAHLYEALDARDKLAVLGGNALATPQRFATAPKIGDKIKRILKIWGQGHGVISLHIFQNVIPVEAYTREAAMIEALGINRLLTNAKRGEFYGIADTWTTRQRKQLGAYLVYRAMQVFLAEGERRLGPLDL</sequence>
<dbReference type="CDD" id="cd10454">
    <property type="entry name" value="GIY-YIG_COG3680_Meta"/>
    <property type="match status" value="1"/>
</dbReference>
<dbReference type="InParanoid" id="A0A7M7JKD9"/>
<evidence type="ECO:0000256" key="5">
    <source>
        <dbReference type="ARBA" id="ARBA00023298"/>
    </source>
</evidence>
<keyword evidence="5" id="KW-1053">Target membrane</keyword>
<dbReference type="SMART" id="SM00248">
    <property type="entry name" value="ANK"/>
    <property type="match status" value="1"/>
</dbReference>
<keyword evidence="10" id="KW-1185">Reference proteome</keyword>
<feature type="region of interest" description="Disordered" evidence="7">
    <location>
        <begin position="359"/>
        <end position="416"/>
    </location>
</feature>
<dbReference type="SUPFAM" id="SSF63451">
    <property type="entry name" value="LEM domain"/>
    <property type="match status" value="2"/>
</dbReference>
<evidence type="ECO:0000256" key="1">
    <source>
        <dbReference type="ARBA" id="ARBA00004175"/>
    </source>
</evidence>
<dbReference type="GO" id="GO:0005654">
    <property type="term" value="C:nucleoplasm"/>
    <property type="evidence" value="ECO:0007669"/>
    <property type="project" value="TreeGrafter"/>
</dbReference>
<keyword evidence="6" id="KW-0040">ANK repeat</keyword>
<dbReference type="GO" id="GO:0006887">
    <property type="term" value="P:exocytosis"/>
    <property type="evidence" value="ECO:0007669"/>
    <property type="project" value="UniProtKB-KW"/>
</dbReference>
<dbReference type="EnsemblMetazoa" id="XM_022797780">
    <property type="protein sequence ID" value="XP_022653515"/>
    <property type="gene ID" value="LOC111247160"/>
</dbReference>
<reference evidence="9" key="1">
    <citation type="submission" date="2021-01" db="UniProtKB">
        <authorList>
            <consortium name="EnsemblMetazoa"/>
        </authorList>
    </citation>
    <scope>IDENTIFICATION</scope>
</reference>
<keyword evidence="4" id="KW-0800">Toxin</keyword>
<dbReference type="Pfam" id="PF12796">
    <property type="entry name" value="Ank_2"/>
    <property type="match status" value="1"/>
</dbReference>
<dbReference type="GeneID" id="111247160"/>
<feature type="compositionally biased region" description="Basic and acidic residues" evidence="7">
    <location>
        <begin position="371"/>
        <end position="397"/>
    </location>
</feature>
<dbReference type="GO" id="GO:0004520">
    <property type="term" value="F:DNA endonuclease activity"/>
    <property type="evidence" value="ECO:0007669"/>
    <property type="project" value="TreeGrafter"/>
</dbReference>
<protein>
    <recommendedName>
        <fullName evidence="8">LEM domain-containing protein</fullName>
    </recommendedName>
</protein>
<dbReference type="PANTHER" id="PTHR46427">
    <property type="entry name" value="ANKYRIN REPEAT AND LEM DOMAIN-CONTAINING PROTEIN 1"/>
    <property type="match status" value="1"/>
</dbReference>
<evidence type="ECO:0000256" key="7">
    <source>
        <dbReference type="SAM" id="MobiDB-lite"/>
    </source>
</evidence>